<dbReference type="Pfam" id="PF17064">
    <property type="entry name" value="QVR"/>
    <property type="match status" value="1"/>
</dbReference>
<proteinExistence type="predicted"/>
<dbReference type="InterPro" id="IPR031424">
    <property type="entry name" value="QVR-like"/>
</dbReference>
<dbReference type="PANTHER" id="PTHR33562">
    <property type="entry name" value="ATILLA, ISOFORM B-RELATED-RELATED"/>
    <property type="match status" value="1"/>
</dbReference>
<protein>
    <recommendedName>
        <fullName evidence="7">Protein quiver</fullName>
    </recommendedName>
</protein>
<name>A0A819WH89_9BILA</name>
<dbReference type="EMBL" id="CAJOBO010000086">
    <property type="protein sequence ID" value="CAF4124707.1"/>
    <property type="molecule type" value="Genomic_DNA"/>
</dbReference>
<dbReference type="InterPro" id="IPR050975">
    <property type="entry name" value="Sleep_regulator"/>
</dbReference>
<evidence type="ECO:0000256" key="2">
    <source>
        <dbReference type="ARBA" id="ARBA00023180"/>
    </source>
</evidence>
<organism evidence="5 6">
    <name type="scientific">Rotaria socialis</name>
    <dbReference type="NCBI Taxonomy" id="392032"/>
    <lineage>
        <taxon>Eukaryota</taxon>
        <taxon>Metazoa</taxon>
        <taxon>Spiralia</taxon>
        <taxon>Gnathifera</taxon>
        <taxon>Rotifera</taxon>
        <taxon>Eurotatoria</taxon>
        <taxon>Bdelloidea</taxon>
        <taxon>Philodinida</taxon>
        <taxon>Philodinidae</taxon>
        <taxon>Rotaria</taxon>
    </lineage>
</organism>
<evidence type="ECO:0008006" key="7">
    <source>
        <dbReference type="Google" id="ProtNLM"/>
    </source>
</evidence>
<accession>A0A819WH89</accession>
<dbReference type="GO" id="GO:0030431">
    <property type="term" value="P:sleep"/>
    <property type="evidence" value="ECO:0007669"/>
    <property type="project" value="InterPro"/>
</dbReference>
<evidence type="ECO:0000256" key="3">
    <source>
        <dbReference type="SAM" id="SignalP"/>
    </source>
</evidence>
<dbReference type="Proteomes" id="UP000663851">
    <property type="component" value="Unassembled WGS sequence"/>
</dbReference>
<evidence type="ECO:0000313" key="5">
    <source>
        <dbReference type="EMBL" id="CAF4124707.1"/>
    </source>
</evidence>
<keyword evidence="1 3" id="KW-0732">Signal</keyword>
<evidence type="ECO:0000313" key="4">
    <source>
        <dbReference type="EMBL" id="CAF3329959.1"/>
    </source>
</evidence>
<dbReference type="Proteomes" id="UP000663833">
    <property type="component" value="Unassembled WGS sequence"/>
</dbReference>
<feature type="chain" id="PRO_5036236256" description="Protein quiver" evidence="3">
    <location>
        <begin position="20"/>
        <end position="138"/>
    </location>
</feature>
<dbReference type="AlphaFoldDB" id="A0A819WH89"/>
<evidence type="ECO:0000313" key="6">
    <source>
        <dbReference type="Proteomes" id="UP000663851"/>
    </source>
</evidence>
<dbReference type="GO" id="GO:0032222">
    <property type="term" value="P:regulation of synaptic transmission, cholinergic"/>
    <property type="evidence" value="ECO:0007669"/>
    <property type="project" value="InterPro"/>
</dbReference>
<comment type="caution">
    <text evidence="5">The sequence shown here is derived from an EMBL/GenBank/DDBJ whole genome shotgun (WGS) entry which is preliminary data.</text>
</comment>
<keyword evidence="2" id="KW-0325">Glycoprotein</keyword>
<sequence length="138" mass="14832">MQSLFFILLVLGSINMVSTLICHVCNSDATPQCGDPFIPNNSTGINLGNVPNGTVCMKTKRETKGGVKVDRYFTLTSNTFGCLGGVNGCFEETVSGITTTTCCCNTRDSCNGVSVVQQQPLVVFIILSTLVMFTNRLF</sequence>
<dbReference type="EMBL" id="CAJNYD010001315">
    <property type="protein sequence ID" value="CAF3329959.1"/>
    <property type="molecule type" value="Genomic_DNA"/>
</dbReference>
<reference evidence="5" key="1">
    <citation type="submission" date="2021-02" db="EMBL/GenBank/DDBJ databases">
        <authorList>
            <person name="Nowell W R."/>
        </authorList>
    </citation>
    <scope>NUCLEOTIDE SEQUENCE</scope>
</reference>
<evidence type="ECO:0000256" key="1">
    <source>
        <dbReference type="ARBA" id="ARBA00022729"/>
    </source>
</evidence>
<feature type="signal peptide" evidence="3">
    <location>
        <begin position="1"/>
        <end position="19"/>
    </location>
</feature>
<gene>
    <name evidence="5" type="ORF">HFQ381_LOCUS2618</name>
    <name evidence="4" type="ORF">LUA448_LOCUS10944</name>
</gene>